<comment type="caution">
    <text evidence="2">The sequence shown here is derived from an EMBL/GenBank/DDBJ whole genome shotgun (WGS) entry which is preliminary data.</text>
</comment>
<feature type="compositionally biased region" description="Low complexity" evidence="1">
    <location>
        <begin position="172"/>
        <end position="187"/>
    </location>
</feature>
<protein>
    <recommendedName>
        <fullName evidence="4">Ribosomal protein S7</fullName>
    </recommendedName>
</protein>
<evidence type="ECO:0000256" key="1">
    <source>
        <dbReference type="SAM" id="MobiDB-lite"/>
    </source>
</evidence>
<evidence type="ECO:0008006" key="4">
    <source>
        <dbReference type="Google" id="ProtNLM"/>
    </source>
</evidence>
<dbReference type="EMBL" id="BQNB010010171">
    <property type="protein sequence ID" value="GJS73672.1"/>
    <property type="molecule type" value="Genomic_DNA"/>
</dbReference>
<keyword evidence="3" id="KW-1185">Reference proteome</keyword>
<reference evidence="2" key="2">
    <citation type="submission" date="2022-01" db="EMBL/GenBank/DDBJ databases">
        <authorList>
            <person name="Yamashiro T."/>
            <person name="Shiraishi A."/>
            <person name="Satake H."/>
            <person name="Nakayama K."/>
        </authorList>
    </citation>
    <scope>NUCLEOTIDE SEQUENCE</scope>
</reference>
<evidence type="ECO:0000313" key="2">
    <source>
        <dbReference type="EMBL" id="GJS73672.1"/>
    </source>
</evidence>
<proteinExistence type="predicted"/>
<evidence type="ECO:0000313" key="3">
    <source>
        <dbReference type="Proteomes" id="UP001151760"/>
    </source>
</evidence>
<organism evidence="2 3">
    <name type="scientific">Tanacetum coccineum</name>
    <dbReference type="NCBI Taxonomy" id="301880"/>
    <lineage>
        <taxon>Eukaryota</taxon>
        <taxon>Viridiplantae</taxon>
        <taxon>Streptophyta</taxon>
        <taxon>Embryophyta</taxon>
        <taxon>Tracheophyta</taxon>
        <taxon>Spermatophyta</taxon>
        <taxon>Magnoliopsida</taxon>
        <taxon>eudicotyledons</taxon>
        <taxon>Gunneridae</taxon>
        <taxon>Pentapetalae</taxon>
        <taxon>asterids</taxon>
        <taxon>campanulids</taxon>
        <taxon>Asterales</taxon>
        <taxon>Asteraceae</taxon>
        <taxon>Asteroideae</taxon>
        <taxon>Anthemideae</taxon>
        <taxon>Anthemidinae</taxon>
        <taxon>Tanacetum</taxon>
    </lineage>
</organism>
<dbReference type="Proteomes" id="UP001151760">
    <property type="component" value="Unassembled WGS sequence"/>
</dbReference>
<sequence>MWSLDYLSISVPSKGRYKTTPSSPNVIKSLIQVPRQGQVTRTKNKKTIIVDKNEILSREIQPYMKPWVDIIGENAICLGGHRDHVSACLCHMLYCIEISTPYNLAFFILKRMEKIQNKPKELLPYGMLLTRLFKHVVPCDSAISSSTTLNHQSSSRPLDDIVDENDEESFYSNSSSPSQNISSSSNVISRVRQNLPHKSPHLNTYLSETINLQTQQRDAHREGLRSIGKSLKDMMSGKQK</sequence>
<feature type="region of interest" description="Disordered" evidence="1">
    <location>
        <begin position="167"/>
        <end position="187"/>
    </location>
</feature>
<name>A0ABQ4Y975_9ASTR</name>
<gene>
    <name evidence="2" type="ORF">Tco_0706513</name>
</gene>
<accession>A0ABQ4Y975</accession>
<reference evidence="2" key="1">
    <citation type="journal article" date="2022" name="Int. J. Mol. Sci.">
        <title>Draft Genome of Tanacetum Coccineum: Genomic Comparison of Closely Related Tanacetum-Family Plants.</title>
        <authorList>
            <person name="Yamashiro T."/>
            <person name="Shiraishi A."/>
            <person name="Nakayama K."/>
            <person name="Satake H."/>
        </authorList>
    </citation>
    <scope>NUCLEOTIDE SEQUENCE</scope>
</reference>